<comment type="subcellular location">
    <subcellularLocation>
        <location evidence="6">Cell membrane</location>
        <topology evidence="6">Multi-pass membrane protein</topology>
    </subcellularLocation>
    <subcellularLocation>
        <location evidence="1">Membrane</location>
        <topology evidence="1">Multi-pass membrane protein</topology>
    </subcellularLocation>
</comment>
<evidence type="ECO:0000256" key="3">
    <source>
        <dbReference type="ARBA" id="ARBA00022692"/>
    </source>
</evidence>
<keyword evidence="3 6" id="KW-0812">Transmembrane</keyword>
<dbReference type="PANTHER" id="PTHR22504:SF0">
    <property type="entry name" value="REPRESSOR OF RNA POLYMERASE III TRANSCRIPTION MAF1 HOMOLOG"/>
    <property type="match status" value="1"/>
</dbReference>
<comment type="function">
    <text evidence="6">Probably involved in transport through the plasma membrane.</text>
</comment>
<dbReference type="PANTHER" id="PTHR22504">
    <property type="entry name" value="REPRESSOR OF RNA POLYMERASE III TRANSCRIPTION MAF1"/>
    <property type="match status" value="1"/>
</dbReference>
<evidence type="ECO:0000313" key="8">
    <source>
        <dbReference type="Proteomes" id="UP001211065"/>
    </source>
</evidence>
<dbReference type="InterPro" id="IPR007603">
    <property type="entry name" value="Choline_transptr-like"/>
</dbReference>
<feature type="non-terminal residue" evidence="7">
    <location>
        <position position="1"/>
    </location>
</feature>
<dbReference type="GO" id="GO:0022857">
    <property type="term" value="F:transmembrane transporter activity"/>
    <property type="evidence" value="ECO:0007669"/>
    <property type="project" value="UniProtKB-UniRule"/>
</dbReference>
<dbReference type="GO" id="GO:0016480">
    <property type="term" value="P:negative regulation of transcription by RNA polymerase III"/>
    <property type="evidence" value="ECO:0007669"/>
    <property type="project" value="InterPro"/>
</dbReference>
<dbReference type="EMBL" id="JADGJW010000351">
    <property type="protein sequence ID" value="KAJ3219113.1"/>
    <property type="molecule type" value="Genomic_DNA"/>
</dbReference>
<dbReference type="Pfam" id="PF09174">
    <property type="entry name" value="Maf1"/>
    <property type="match status" value="1"/>
</dbReference>
<evidence type="ECO:0000256" key="1">
    <source>
        <dbReference type="ARBA" id="ARBA00004141"/>
    </source>
</evidence>
<dbReference type="InterPro" id="IPR038564">
    <property type="entry name" value="Maf1_sf"/>
</dbReference>
<dbReference type="GO" id="GO:0000994">
    <property type="term" value="F:RNA polymerase III core binding"/>
    <property type="evidence" value="ECO:0007669"/>
    <property type="project" value="TreeGrafter"/>
</dbReference>
<evidence type="ECO:0000256" key="6">
    <source>
        <dbReference type="RuleBase" id="RU368066"/>
    </source>
</evidence>
<keyword evidence="4 6" id="KW-1133">Transmembrane helix</keyword>
<name>A0AAD5XY01_9FUNG</name>
<sequence length="334" mass="38595">GVVFGTWQAIKWKQSELNMTYTFVPALIVGVVSYYITAIFLSVYDSAIDTIFMCFLEDDERNDGSLEKPYYYSDNLKKITGHKNAEEANFRFQQMKYLECSQLEALNSALNCIDTGDLRMFGRIECYSCKNTYDDKKLFSYFNKKYEKEESTFEVKSLSSHSPELFNHLSTSDGLNLVNFAIPRKNLFFLLATLNAAFPDYDFSDVKPDAFITIPKLGLVVNNVNTTLFNMGNEKFAKIAGTSIWDSINEIINLDECEIYSFIPSLEIEPDAEEGNVWSFYYFFFNKILKRMIFFTCRAVSFMAQLQDGENPDLINDLIEDDELSLKRQDSQER</sequence>
<keyword evidence="5 6" id="KW-0472">Membrane</keyword>
<keyword evidence="8" id="KW-1185">Reference proteome</keyword>
<accession>A0AAD5XY01</accession>
<dbReference type="Gene3D" id="3.40.1000.50">
    <property type="entry name" value="Repressor of RNA polymerase III transcription Maf1"/>
    <property type="match status" value="1"/>
</dbReference>
<evidence type="ECO:0000256" key="4">
    <source>
        <dbReference type="ARBA" id="ARBA00022989"/>
    </source>
</evidence>
<feature type="transmembrane region" description="Helical" evidence="6">
    <location>
        <begin position="21"/>
        <end position="44"/>
    </location>
</feature>
<evidence type="ECO:0000313" key="7">
    <source>
        <dbReference type="EMBL" id="KAJ3219113.1"/>
    </source>
</evidence>
<dbReference type="AlphaFoldDB" id="A0AAD5XY01"/>
<protein>
    <recommendedName>
        <fullName evidence="6">Protein PNS1</fullName>
    </recommendedName>
</protein>
<dbReference type="InterPro" id="IPR015257">
    <property type="entry name" value="Maf1"/>
</dbReference>
<dbReference type="Proteomes" id="UP001211065">
    <property type="component" value="Unassembled WGS sequence"/>
</dbReference>
<evidence type="ECO:0000256" key="5">
    <source>
        <dbReference type="ARBA" id="ARBA00023136"/>
    </source>
</evidence>
<gene>
    <name evidence="7" type="primary">MAF1</name>
    <name evidence="7" type="ORF">HK099_004807</name>
</gene>
<reference evidence="7" key="1">
    <citation type="submission" date="2020-05" db="EMBL/GenBank/DDBJ databases">
        <title>Phylogenomic resolution of chytrid fungi.</title>
        <authorList>
            <person name="Stajich J.E."/>
            <person name="Amses K."/>
            <person name="Simmons R."/>
            <person name="Seto K."/>
            <person name="Myers J."/>
            <person name="Bonds A."/>
            <person name="Quandt C.A."/>
            <person name="Barry K."/>
            <person name="Liu P."/>
            <person name="Grigoriev I."/>
            <person name="Longcore J.E."/>
            <person name="James T.Y."/>
        </authorList>
    </citation>
    <scope>NUCLEOTIDE SEQUENCE</scope>
    <source>
        <strain evidence="7">JEL0476</strain>
    </source>
</reference>
<dbReference type="GO" id="GO:0005634">
    <property type="term" value="C:nucleus"/>
    <property type="evidence" value="ECO:0007669"/>
    <property type="project" value="TreeGrafter"/>
</dbReference>
<organism evidence="7 8">
    <name type="scientific">Clydaea vesicula</name>
    <dbReference type="NCBI Taxonomy" id="447962"/>
    <lineage>
        <taxon>Eukaryota</taxon>
        <taxon>Fungi</taxon>
        <taxon>Fungi incertae sedis</taxon>
        <taxon>Chytridiomycota</taxon>
        <taxon>Chytridiomycota incertae sedis</taxon>
        <taxon>Chytridiomycetes</taxon>
        <taxon>Lobulomycetales</taxon>
        <taxon>Lobulomycetaceae</taxon>
        <taxon>Clydaea</taxon>
    </lineage>
</organism>
<dbReference type="GO" id="GO:0005886">
    <property type="term" value="C:plasma membrane"/>
    <property type="evidence" value="ECO:0007669"/>
    <property type="project" value="UniProtKB-SubCell"/>
</dbReference>
<comment type="caution">
    <text evidence="7">The sequence shown here is derived from an EMBL/GenBank/DDBJ whole genome shotgun (WGS) entry which is preliminary data.</text>
</comment>
<proteinExistence type="inferred from homology"/>
<evidence type="ECO:0000256" key="2">
    <source>
        <dbReference type="ARBA" id="ARBA00007168"/>
    </source>
</evidence>
<comment type="similarity">
    <text evidence="2 6">Belongs to the CTL (choline transporter-like) family.</text>
</comment>
<dbReference type="Pfam" id="PF04515">
    <property type="entry name" value="Choline_transpo"/>
    <property type="match status" value="1"/>
</dbReference>
<comment type="caution">
    <text evidence="6">Lacks conserved residue(s) required for the propagation of feature annotation.</text>
</comment>